<keyword evidence="3" id="KW-1185">Reference proteome</keyword>
<dbReference type="EMBL" id="CADEAL010004489">
    <property type="protein sequence ID" value="CAB1460655.1"/>
    <property type="molecule type" value="Genomic_DNA"/>
</dbReference>
<organism evidence="2 3">
    <name type="scientific">Pleuronectes platessa</name>
    <name type="common">European plaice</name>
    <dbReference type="NCBI Taxonomy" id="8262"/>
    <lineage>
        <taxon>Eukaryota</taxon>
        <taxon>Metazoa</taxon>
        <taxon>Chordata</taxon>
        <taxon>Craniata</taxon>
        <taxon>Vertebrata</taxon>
        <taxon>Euteleostomi</taxon>
        <taxon>Actinopterygii</taxon>
        <taxon>Neopterygii</taxon>
        <taxon>Teleostei</taxon>
        <taxon>Neoteleostei</taxon>
        <taxon>Acanthomorphata</taxon>
        <taxon>Carangaria</taxon>
        <taxon>Pleuronectiformes</taxon>
        <taxon>Pleuronectoidei</taxon>
        <taxon>Pleuronectidae</taxon>
        <taxon>Pleuronectes</taxon>
    </lineage>
</organism>
<evidence type="ECO:0000313" key="2">
    <source>
        <dbReference type="EMBL" id="CAB1460655.1"/>
    </source>
</evidence>
<name>A0A9N7W3I6_PLEPL</name>
<proteinExistence type="predicted"/>
<dbReference type="AlphaFoldDB" id="A0A9N7W3I6"/>
<evidence type="ECO:0000256" key="1">
    <source>
        <dbReference type="SAM" id="MobiDB-lite"/>
    </source>
</evidence>
<evidence type="ECO:0000313" key="3">
    <source>
        <dbReference type="Proteomes" id="UP001153269"/>
    </source>
</evidence>
<feature type="region of interest" description="Disordered" evidence="1">
    <location>
        <begin position="1"/>
        <end position="86"/>
    </location>
</feature>
<sequence>MPPPNSPGRGREHAHAPAPLSLSGRAVADPLGAPRCYRGPKRPPSPLVRLLSGRPGFIGPPETPLRERKNQCPSPSPTPPSSIRGLPSLLTTTLSLVLPLQSAAHGGLVARSYRTTESRPQTGRTHHSQDIERNFCYTDLPCVASSLSAMTSAYVPSRCFCPSFASLPSAYPAGQRAYVYYSLGWDYCRSPKLIIFPQMAYVHYPPLRIRSSHLPGPHGLLSCAHDSFVPMHCTTRFAVYECLFHILVPPLSPPALALGAKIKSWS</sequence>
<comment type="caution">
    <text evidence="2">The sequence shown here is derived from an EMBL/GenBank/DDBJ whole genome shotgun (WGS) entry which is preliminary data.</text>
</comment>
<dbReference type="Proteomes" id="UP001153269">
    <property type="component" value="Unassembled WGS sequence"/>
</dbReference>
<accession>A0A9N7W3I6</accession>
<protein>
    <submittedName>
        <fullName evidence="2">Uncharacterized protein</fullName>
    </submittedName>
</protein>
<reference evidence="2" key="1">
    <citation type="submission" date="2020-03" db="EMBL/GenBank/DDBJ databases">
        <authorList>
            <person name="Weist P."/>
        </authorList>
    </citation>
    <scope>NUCLEOTIDE SEQUENCE</scope>
</reference>
<gene>
    <name evidence="2" type="ORF">PLEPLA_LOCUS48506</name>
</gene>